<keyword evidence="3 9" id="KW-1003">Cell membrane</keyword>
<evidence type="ECO:0000256" key="10">
    <source>
        <dbReference type="SAM" id="MobiDB-lite"/>
    </source>
</evidence>
<comment type="function">
    <text evidence="9">Part of the Sec protein translocase complex. Interacts with the SecYEG preprotein conducting channel. SecDF uses the proton motive force (PMF) to complete protein translocation after the ATP-dependent function of SecA.</text>
</comment>
<dbReference type="SUPFAM" id="SSF82866">
    <property type="entry name" value="Multidrug efflux transporter AcrB transmembrane domain"/>
    <property type="match status" value="1"/>
</dbReference>
<dbReference type="NCBIfam" id="TIGR00916">
    <property type="entry name" value="2A0604s01"/>
    <property type="match status" value="1"/>
</dbReference>
<feature type="domain" description="Protein export membrane protein SecD/SecF C-terminal" evidence="11">
    <location>
        <begin position="125"/>
        <end position="311"/>
    </location>
</feature>
<dbReference type="InterPro" id="IPR022645">
    <property type="entry name" value="SecD/SecF_bac"/>
</dbReference>
<evidence type="ECO:0000256" key="9">
    <source>
        <dbReference type="HAMAP-Rule" id="MF_01464"/>
    </source>
</evidence>
<dbReference type="PANTHER" id="PTHR30081">
    <property type="entry name" value="PROTEIN-EXPORT MEMBRANE PROTEIN SEC"/>
    <property type="match status" value="1"/>
</dbReference>
<dbReference type="HAMAP" id="MF_01464_B">
    <property type="entry name" value="SecF_B"/>
    <property type="match status" value="1"/>
</dbReference>
<reference evidence="12 13" key="1">
    <citation type="journal article" date="2013" name="Int. J. Syst. Evol. Microbiol.">
        <title>Ilumatobacter nonamiense sp. nov. and Ilumatobacter coccineum sp. nov., isolated from seashore sand.</title>
        <authorList>
            <person name="Matsumoto A."/>
            <person name="Kasai H."/>
            <person name="Matsuo Y."/>
            <person name="Shizuri Y."/>
            <person name="Ichikawa N."/>
            <person name="Fujita N."/>
            <person name="Omura S."/>
            <person name="Takahashi Y."/>
        </authorList>
    </citation>
    <scope>NUCLEOTIDE SEQUENCE [LARGE SCALE GENOMIC DNA]</scope>
    <source>
        <strain evidence="13">NBRC 103263 / KCTC 29153 / YM16-304</strain>
    </source>
</reference>
<feature type="transmembrane region" description="Helical" evidence="9">
    <location>
        <begin position="257"/>
        <end position="278"/>
    </location>
</feature>
<dbReference type="InterPro" id="IPR022813">
    <property type="entry name" value="SecD/SecF_arch_bac"/>
</dbReference>
<feature type="region of interest" description="Disordered" evidence="10">
    <location>
        <begin position="341"/>
        <end position="383"/>
    </location>
</feature>
<dbReference type="GO" id="GO:0043952">
    <property type="term" value="P:protein transport by the Sec complex"/>
    <property type="evidence" value="ECO:0007669"/>
    <property type="project" value="UniProtKB-UniRule"/>
</dbReference>
<evidence type="ECO:0000256" key="2">
    <source>
        <dbReference type="ARBA" id="ARBA00022448"/>
    </source>
</evidence>
<evidence type="ECO:0000256" key="6">
    <source>
        <dbReference type="ARBA" id="ARBA00022989"/>
    </source>
</evidence>
<keyword evidence="8 9" id="KW-0472">Membrane</keyword>
<feature type="transmembrane region" description="Helical" evidence="9">
    <location>
        <begin position="150"/>
        <end position="167"/>
    </location>
</feature>
<proteinExistence type="inferred from homology"/>
<dbReference type="GO" id="GO:0015450">
    <property type="term" value="F:protein-transporting ATPase activity"/>
    <property type="evidence" value="ECO:0007669"/>
    <property type="project" value="InterPro"/>
</dbReference>
<evidence type="ECO:0000256" key="5">
    <source>
        <dbReference type="ARBA" id="ARBA00022927"/>
    </source>
</evidence>
<keyword evidence="7 9" id="KW-0811">Translocation</keyword>
<organism evidence="12 13">
    <name type="scientific">Ilumatobacter coccineus (strain NBRC 103263 / KCTC 29153 / YM16-304)</name>
    <dbReference type="NCBI Taxonomy" id="1313172"/>
    <lineage>
        <taxon>Bacteria</taxon>
        <taxon>Bacillati</taxon>
        <taxon>Actinomycetota</taxon>
        <taxon>Acidimicrobiia</taxon>
        <taxon>Acidimicrobiales</taxon>
        <taxon>Ilumatobacteraceae</taxon>
        <taxon>Ilumatobacter</taxon>
    </lineage>
</organism>
<feature type="transmembrane region" description="Helical" evidence="9">
    <location>
        <begin position="30"/>
        <end position="48"/>
    </location>
</feature>
<dbReference type="EMBL" id="AP012057">
    <property type="protein sequence ID" value="BAN02308.1"/>
    <property type="molecule type" value="Genomic_DNA"/>
</dbReference>
<evidence type="ECO:0000259" key="11">
    <source>
        <dbReference type="Pfam" id="PF02355"/>
    </source>
</evidence>
<dbReference type="NCBIfam" id="TIGR00966">
    <property type="entry name" value="transloc_SecF"/>
    <property type="match status" value="1"/>
</dbReference>
<dbReference type="Pfam" id="PF02355">
    <property type="entry name" value="SecD_SecF_C"/>
    <property type="match status" value="1"/>
</dbReference>
<dbReference type="Pfam" id="PF07549">
    <property type="entry name" value="Sec_GG"/>
    <property type="match status" value="1"/>
</dbReference>
<dbReference type="GO" id="GO:0065002">
    <property type="term" value="P:intracellular protein transmembrane transport"/>
    <property type="evidence" value="ECO:0007669"/>
    <property type="project" value="UniProtKB-UniRule"/>
</dbReference>
<keyword evidence="13" id="KW-1185">Reference proteome</keyword>
<dbReference type="GO" id="GO:0006605">
    <property type="term" value="P:protein targeting"/>
    <property type="evidence" value="ECO:0007669"/>
    <property type="project" value="UniProtKB-UniRule"/>
</dbReference>
<evidence type="ECO:0000313" key="12">
    <source>
        <dbReference type="EMBL" id="BAN02308.1"/>
    </source>
</evidence>
<keyword evidence="4 9" id="KW-0812">Transmembrane</keyword>
<evidence type="ECO:0000256" key="8">
    <source>
        <dbReference type="ARBA" id="ARBA00023136"/>
    </source>
</evidence>
<evidence type="ECO:0000313" key="13">
    <source>
        <dbReference type="Proteomes" id="UP000011863"/>
    </source>
</evidence>
<gene>
    <name evidence="9 12" type="primary">secF</name>
    <name evidence="12" type="ORF">YM304_19940</name>
</gene>
<dbReference type="InterPro" id="IPR022646">
    <property type="entry name" value="SecD/SecF_CS"/>
</dbReference>
<dbReference type="InterPro" id="IPR048634">
    <property type="entry name" value="SecD_SecF_C"/>
</dbReference>
<dbReference type="Gene3D" id="1.20.1640.10">
    <property type="entry name" value="Multidrug efflux transporter AcrB transmembrane domain"/>
    <property type="match status" value="1"/>
</dbReference>
<protein>
    <recommendedName>
        <fullName evidence="9">Protein-export membrane protein SecF</fullName>
    </recommendedName>
</protein>
<evidence type="ECO:0000256" key="3">
    <source>
        <dbReference type="ARBA" id="ARBA00022475"/>
    </source>
</evidence>
<feature type="transmembrane region" description="Helical" evidence="9">
    <location>
        <begin position="174"/>
        <end position="195"/>
    </location>
</feature>
<evidence type="ECO:0000256" key="7">
    <source>
        <dbReference type="ARBA" id="ARBA00023010"/>
    </source>
</evidence>
<dbReference type="PANTHER" id="PTHR30081:SF8">
    <property type="entry name" value="PROTEIN TRANSLOCASE SUBUNIT SECF"/>
    <property type="match status" value="1"/>
</dbReference>
<evidence type="ECO:0000256" key="1">
    <source>
        <dbReference type="ARBA" id="ARBA00004651"/>
    </source>
</evidence>
<keyword evidence="2 9" id="KW-0813">Transport</keyword>
<comment type="subcellular location">
    <subcellularLocation>
        <location evidence="1 9">Cell membrane</location>
        <topology evidence="1 9">Multi-pass membrane protein</topology>
    </subcellularLocation>
</comment>
<dbReference type="InterPro" id="IPR005665">
    <property type="entry name" value="SecF_bac"/>
</dbReference>
<dbReference type="AlphaFoldDB" id="A0A6C7ECF1"/>
<keyword evidence="5 9" id="KW-0653">Protein transport</keyword>
<feature type="transmembrane region" description="Helical" evidence="9">
    <location>
        <begin position="201"/>
        <end position="222"/>
    </location>
</feature>
<comment type="similarity">
    <text evidence="9">Belongs to the SecD/SecF family. SecF subfamily.</text>
</comment>
<evidence type="ECO:0000256" key="4">
    <source>
        <dbReference type="ARBA" id="ARBA00022692"/>
    </source>
</evidence>
<name>A0A6C7ECF1_ILUCY</name>
<sequence>MSRADHIASSPIGRLFRGQTAIDFYGRRRIALVVGIVVVVATFGSLFTRGLNLGLDFEGGQAWDVPAGETFGVDEAEDVLGDNGVSITGSKIQTRSSDDTSFVTVQIEEVSTEVADQLTSDFAAAAGVEIEDVSFSFTSASWGGDITEKAVRALVIFLVVVAIFISLRFEWRMALAALAAMGHDLILAVGVYTIFQFEVTPATVIAFLTILGYSLYDTIVVFDRVKENEGKYAGVRMPYPDVVNISMNQVLMRSINTSLSSVLPVVSLLLVGAGFLGAVTLREFALALLVGMLAGVYSSIFVASPVLAALKANTGRKARRERLLGEELRAAVIGAGVSGRVVHSDENPTESDRHDDEARTEAIHQPAERILSHPPRPRKKKRR</sequence>
<dbReference type="Proteomes" id="UP000011863">
    <property type="component" value="Chromosome"/>
</dbReference>
<dbReference type="KEGG" id="aym:YM304_19940"/>
<dbReference type="GO" id="GO:0005886">
    <property type="term" value="C:plasma membrane"/>
    <property type="evidence" value="ECO:0007669"/>
    <property type="project" value="UniProtKB-SubCell"/>
</dbReference>
<dbReference type="InterPro" id="IPR055344">
    <property type="entry name" value="SecD_SecF_C_bact"/>
</dbReference>
<feature type="compositionally biased region" description="Basic and acidic residues" evidence="10">
    <location>
        <begin position="342"/>
        <end position="371"/>
    </location>
</feature>
<dbReference type="OrthoDB" id="9774769at2"/>
<comment type="subunit">
    <text evidence="9">Forms a complex with SecD. Part of the essential Sec protein translocation apparatus which comprises SecA, SecYEG and auxiliary proteins SecDF. Other proteins may also be involved.</text>
</comment>
<keyword evidence="6 9" id="KW-1133">Transmembrane helix</keyword>
<feature type="transmembrane region" description="Helical" evidence="9">
    <location>
        <begin position="284"/>
        <end position="310"/>
    </location>
</feature>
<accession>A0A6C7ECF1</accession>
<dbReference type="PRINTS" id="PR01755">
    <property type="entry name" value="SECFTRNLCASE"/>
</dbReference>
<dbReference type="RefSeq" id="WP_015441555.1">
    <property type="nucleotide sequence ID" value="NC_020520.1"/>
</dbReference>